<dbReference type="eggNOG" id="ENOG502RVTU">
    <property type="taxonomic scope" value="Eukaryota"/>
</dbReference>
<feature type="domain" description="Xylanolytic transcriptional activator regulatory" evidence="2">
    <location>
        <begin position="191"/>
        <end position="264"/>
    </location>
</feature>
<keyword evidence="1" id="KW-0539">Nucleus</keyword>
<organism evidence="4">
    <name type="scientific">Colletotrichum graminicola (strain M1.001 / M2 / FGSC 10212)</name>
    <name type="common">Maize anthracnose fungus</name>
    <name type="synonym">Glomerella graminicola</name>
    <dbReference type="NCBI Taxonomy" id="645133"/>
    <lineage>
        <taxon>Eukaryota</taxon>
        <taxon>Fungi</taxon>
        <taxon>Dikarya</taxon>
        <taxon>Ascomycota</taxon>
        <taxon>Pezizomycotina</taxon>
        <taxon>Sordariomycetes</taxon>
        <taxon>Hypocreomycetidae</taxon>
        <taxon>Glomerellales</taxon>
        <taxon>Glomerellaceae</taxon>
        <taxon>Colletotrichum</taxon>
        <taxon>Colletotrichum graminicola species complex</taxon>
    </lineage>
</organism>
<dbReference type="Pfam" id="PF04082">
    <property type="entry name" value="Fungal_trans"/>
    <property type="match status" value="1"/>
</dbReference>
<dbReference type="HOGENOM" id="CLU_011099_5_1_1"/>
<dbReference type="Proteomes" id="UP000008782">
    <property type="component" value="Unassembled WGS sequence"/>
</dbReference>
<dbReference type="InterPro" id="IPR050987">
    <property type="entry name" value="AtrR-like"/>
</dbReference>
<dbReference type="GO" id="GO:0003677">
    <property type="term" value="F:DNA binding"/>
    <property type="evidence" value="ECO:0007669"/>
    <property type="project" value="InterPro"/>
</dbReference>
<dbReference type="PANTHER" id="PTHR46910:SF25">
    <property type="entry name" value="ABC-TRANSPORTER-REGULATING TRANSCRIPTION FACTOR"/>
    <property type="match status" value="1"/>
</dbReference>
<evidence type="ECO:0000313" key="4">
    <source>
        <dbReference type="Proteomes" id="UP000008782"/>
    </source>
</evidence>
<dbReference type="OrthoDB" id="2123952at2759"/>
<dbReference type="RefSeq" id="XP_008095292.1">
    <property type="nucleotide sequence ID" value="XM_008097101.1"/>
</dbReference>
<name>E3QK84_COLGM</name>
<dbReference type="GO" id="GO:0006351">
    <property type="term" value="P:DNA-templated transcription"/>
    <property type="evidence" value="ECO:0007669"/>
    <property type="project" value="InterPro"/>
</dbReference>
<dbReference type="STRING" id="645133.E3QK84"/>
<dbReference type="SMART" id="SM00906">
    <property type="entry name" value="Fungal_trans"/>
    <property type="match status" value="1"/>
</dbReference>
<dbReference type="InterPro" id="IPR007219">
    <property type="entry name" value="XnlR_reg_dom"/>
</dbReference>
<dbReference type="PANTHER" id="PTHR46910">
    <property type="entry name" value="TRANSCRIPTION FACTOR PDR1"/>
    <property type="match status" value="1"/>
</dbReference>
<sequence length="540" mass="60868">MLEARVAQLEAQNDHGPPPLQITQGLAILSSETGSQTRISNENETWALHAESSVDDCPAFLTGHNVHREGDVKTLPSLPHILPTIEDYFRNSNQVLPLFDRGAFMKMLRDWYAHPACRTPDAWAAVNVVLALARRHTYASSPEETQNMRRYVCNVQSVLNQLAFNEPSLLALQIILGLVLVFHGSADQRPASVIIATAMRLAQTLKLHTKAGNRNLSPAEALQRTRVFWLAFILDRDLAMRTSQPPIHQDADIDVDLPVPDPPDGAGLIRGFSGQVFNFFRSRVQLAYIEGRLHAMLRSAQALRLLEHERRRNTLRVRAMLDGWLEAIPMDFQPHLVEGMVPRERLRCISLMHYTHLQLVATTHHTDSHHMEWMQEILDCTKRQAPSVRSDLAARLPSCWNKLVAQSRTCMQLYAATPENDSALTWLVSCGYLTSVMFITVNNLACPDNPFRQTDQSNVDSALLLLERLIKVTDDDRLKRIHEACTELNEKARQTVSSCFQDDFINLPGLDFGDEDPLDAGRWGLVDGTLWEMEGCGKVI</sequence>
<reference evidence="4" key="1">
    <citation type="journal article" date="2012" name="Nat. Genet.">
        <title>Lifestyle transitions in plant pathogenic Colletotrichum fungi deciphered by genome and transcriptome analyses.</title>
        <authorList>
            <person name="O'Connell R.J."/>
            <person name="Thon M.R."/>
            <person name="Hacquard S."/>
            <person name="Amyotte S.G."/>
            <person name="Kleemann J."/>
            <person name="Torres M.F."/>
            <person name="Damm U."/>
            <person name="Buiate E.A."/>
            <person name="Epstein L."/>
            <person name="Alkan N."/>
            <person name="Altmueller J."/>
            <person name="Alvarado-Balderrama L."/>
            <person name="Bauser C.A."/>
            <person name="Becker C."/>
            <person name="Birren B.W."/>
            <person name="Chen Z."/>
            <person name="Choi J."/>
            <person name="Crouch J.A."/>
            <person name="Duvick J.P."/>
            <person name="Farman M.A."/>
            <person name="Gan P."/>
            <person name="Heiman D."/>
            <person name="Henrissat B."/>
            <person name="Howard R.J."/>
            <person name="Kabbage M."/>
            <person name="Koch C."/>
            <person name="Kracher B."/>
            <person name="Kubo Y."/>
            <person name="Law A.D."/>
            <person name="Lebrun M.-H."/>
            <person name="Lee Y.-H."/>
            <person name="Miyara I."/>
            <person name="Moore N."/>
            <person name="Neumann U."/>
            <person name="Nordstroem K."/>
            <person name="Panaccione D.G."/>
            <person name="Panstruga R."/>
            <person name="Place M."/>
            <person name="Proctor R.H."/>
            <person name="Prusky D."/>
            <person name="Rech G."/>
            <person name="Reinhardt R."/>
            <person name="Rollins J.A."/>
            <person name="Rounsley S."/>
            <person name="Schardl C.L."/>
            <person name="Schwartz D.C."/>
            <person name="Shenoy N."/>
            <person name="Shirasu K."/>
            <person name="Sikhakolli U.R."/>
            <person name="Stueber K."/>
            <person name="Sukno S.A."/>
            <person name="Sweigard J.A."/>
            <person name="Takano Y."/>
            <person name="Takahara H."/>
            <person name="Trail F."/>
            <person name="van der Does H.C."/>
            <person name="Voll L.M."/>
            <person name="Will I."/>
            <person name="Young S."/>
            <person name="Zeng Q."/>
            <person name="Zhang J."/>
            <person name="Zhou S."/>
            <person name="Dickman M.B."/>
            <person name="Schulze-Lefert P."/>
            <person name="Ver Loren van Themaat E."/>
            <person name="Ma L.-J."/>
            <person name="Vaillancourt L.J."/>
        </authorList>
    </citation>
    <scope>NUCLEOTIDE SEQUENCE [LARGE SCALE GENOMIC DNA]</scope>
    <source>
        <strain evidence="4">M1.001 / M2 / FGSC 10212</strain>
    </source>
</reference>
<proteinExistence type="predicted"/>
<gene>
    <name evidence="3" type="ORF">GLRG_06416</name>
</gene>
<dbReference type="CDD" id="cd12148">
    <property type="entry name" value="fungal_TF_MHR"/>
    <property type="match status" value="1"/>
</dbReference>
<dbReference type="VEuPathDB" id="FungiDB:GLRG_06416"/>
<dbReference type="EMBL" id="GG697354">
    <property type="protein sequence ID" value="EFQ31272.1"/>
    <property type="molecule type" value="Genomic_DNA"/>
</dbReference>
<dbReference type="GO" id="GO:0003700">
    <property type="term" value="F:DNA-binding transcription factor activity"/>
    <property type="evidence" value="ECO:0007669"/>
    <property type="project" value="InterPro"/>
</dbReference>
<dbReference type="GO" id="GO:0008270">
    <property type="term" value="F:zinc ion binding"/>
    <property type="evidence" value="ECO:0007669"/>
    <property type="project" value="InterPro"/>
</dbReference>
<evidence type="ECO:0000256" key="1">
    <source>
        <dbReference type="ARBA" id="ARBA00023242"/>
    </source>
</evidence>
<evidence type="ECO:0000259" key="2">
    <source>
        <dbReference type="SMART" id="SM00906"/>
    </source>
</evidence>
<keyword evidence="4" id="KW-1185">Reference proteome</keyword>
<accession>E3QK84</accession>
<dbReference type="GeneID" id="24411781"/>
<protein>
    <submittedName>
        <fullName evidence="3">Fungal specific transcription factor domain-containing protein</fullName>
    </submittedName>
</protein>
<dbReference type="AlphaFoldDB" id="E3QK84"/>
<evidence type="ECO:0000313" key="3">
    <source>
        <dbReference type="EMBL" id="EFQ31272.1"/>
    </source>
</evidence>